<dbReference type="GO" id="GO:0005737">
    <property type="term" value="C:cytoplasm"/>
    <property type="evidence" value="ECO:0007669"/>
    <property type="project" value="TreeGrafter"/>
</dbReference>
<protein>
    <submittedName>
        <fullName evidence="4">Putative thioredoxin</fullName>
    </submittedName>
</protein>
<keyword evidence="5" id="KW-1185">Reference proteome</keyword>
<dbReference type="GO" id="GO:0006950">
    <property type="term" value="P:response to stress"/>
    <property type="evidence" value="ECO:0007669"/>
    <property type="project" value="UniProtKB-ARBA"/>
</dbReference>
<comment type="similarity">
    <text evidence="1">Belongs to the thioredoxin family.</text>
</comment>
<evidence type="ECO:0000256" key="1">
    <source>
        <dbReference type="ARBA" id="ARBA00008987"/>
    </source>
</evidence>
<sequence>MTNAPLNAASLRGAVDLSSLVRQHNAPAVAPADGETQRSGGFATNANDASFSQVLELSNTVPVIVEFFGQGIEPTLEPTIAAYAGKFALVTVDATSNPQLVQAFQVQQVPTVAAVVGGRPVQLFSGVIPENELKEVLDQVLQLAAQNNVTGTVPAGEASDEDPQEPEEVPLPPLHQEALDAIAAGDFSTAIAKYEAAIAQNPRDQDAVAGLAQVSLLARLENTTAQAVYSAAAQDLTDVGAQMAVADLDVSGGHLGDAFARLLELYPSADTDGKNAIRTRMLEFFEIAGADDPRVTDARRRLTLLLY</sequence>
<organism evidence="4 5">
    <name type="scientific">Rhodoglobus vestalii</name>
    <dbReference type="NCBI Taxonomy" id="193384"/>
    <lineage>
        <taxon>Bacteria</taxon>
        <taxon>Bacillati</taxon>
        <taxon>Actinomycetota</taxon>
        <taxon>Actinomycetes</taxon>
        <taxon>Micrococcales</taxon>
        <taxon>Microbacteriaceae</taxon>
        <taxon>Rhodoglobus</taxon>
    </lineage>
</organism>
<reference evidence="4 5" key="1">
    <citation type="submission" date="2019-06" db="EMBL/GenBank/DDBJ databases">
        <title>Sequencing the genomes of 1000 actinobacteria strains.</title>
        <authorList>
            <person name="Klenk H.-P."/>
        </authorList>
    </citation>
    <scope>NUCLEOTIDE SEQUENCE [LARGE SCALE GENOMIC DNA]</scope>
    <source>
        <strain evidence="4 5">DSM 21947</strain>
    </source>
</reference>
<dbReference type="InterPro" id="IPR036249">
    <property type="entry name" value="Thioredoxin-like_sf"/>
</dbReference>
<comment type="caution">
    <text evidence="4">The sequence shown here is derived from an EMBL/GenBank/DDBJ whole genome shotgun (WGS) entry which is preliminary data.</text>
</comment>
<name>A0A8H2PVJ9_9MICO</name>
<dbReference type="Gene3D" id="3.40.30.10">
    <property type="entry name" value="Glutaredoxin"/>
    <property type="match status" value="1"/>
</dbReference>
<evidence type="ECO:0000313" key="5">
    <source>
        <dbReference type="Proteomes" id="UP000316560"/>
    </source>
</evidence>
<dbReference type="InterPro" id="IPR011990">
    <property type="entry name" value="TPR-like_helical_dom_sf"/>
</dbReference>
<gene>
    <name evidence="4" type="ORF">FB472_2588</name>
</gene>
<dbReference type="RefSeq" id="WP_141991164.1">
    <property type="nucleotide sequence ID" value="NZ_VFRA01000001.1"/>
</dbReference>
<evidence type="ECO:0000256" key="2">
    <source>
        <dbReference type="ARBA" id="ARBA00023284"/>
    </source>
</evidence>
<dbReference type="Pfam" id="PF14561">
    <property type="entry name" value="TPR_20"/>
    <property type="match status" value="1"/>
</dbReference>
<dbReference type="OrthoDB" id="5181746at2"/>
<dbReference type="PANTHER" id="PTHR45663:SF11">
    <property type="entry name" value="GEO12009P1"/>
    <property type="match status" value="1"/>
</dbReference>
<dbReference type="Proteomes" id="UP000316560">
    <property type="component" value="Unassembled WGS sequence"/>
</dbReference>
<dbReference type="GO" id="GO:0015035">
    <property type="term" value="F:protein-disulfide reductase activity"/>
    <property type="evidence" value="ECO:0007669"/>
    <property type="project" value="TreeGrafter"/>
</dbReference>
<keyword evidence="2" id="KW-0676">Redox-active center</keyword>
<dbReference type="PANTHER" id="PTHR45663">
    <property type="entry name" value="GEO12009P1"/>
    <property type="match status" value="1"/>
</dbReference>
<dbReference type="Gene3D" id="1.25.40.10">
    <property type="entry name" value="Tetratricopeptide repeat domain"/>
    <property type="match status" value="1"/>
</dbReference>
<proteinExistence type="inferred from homology"/>
<dbReference type="SUPFAM" id="SSF52833">
    <property type="entry name" value="Thioredoxin-like"/>
    <property type="match status" value="1"/>
</dbReference>
<dbReference type="EMBL" id="VFRA01000001">
    <property type="protein sequence ID" value="TQO20932.1"/>
    <property type="molecule type" value="Genomic_DNA"/>
</dbReference>
<feature type="domain" description="Thioredoxin" evidence="3">
    <location>
        <begin position="47"/>
        <end position="138"/>
    </location>
</feature>
<dbReference type="Pfam" id="PF00085">
    <property type="entry name" value="Thioredoxin"/>
    <property type="match status" value="1"/>
</dbReference>
<accession>A0A8H2PVJ9</accession>
<evidence type="ECO:0000259" key="3">
    <source>
        <dbReference type="Pfam" id="PF00085"/>
    </source>
</evidence>
<dbReference type="InterPro" id="IPR013766">
    <property type="entry name" value="Thioredoxin_domain"/>
</dbReference>
<dbReference type="AlphaFoldDB" id="A0A8H2PVJ9"/>
<evidence type="ECO:0000313" key="4">
    <source>
        <dbReference type="EMBL" id="TQO20932.1"/>
    </source>
</evidence>